<dbReference type="PANTHER" id="PTHR10666">
    <property type="entry name" value="UBIQUITIN"/>
    <property type="match status" value="1"/>
</dbReference>
<keyword evidence="5" id="KW-1017">Isopeptide bond</keyword>
<evidence type="ECO:0000313" key="8">
    <source>
        <dbReference type="EMBL" id="KAG6773720.1"/>
    </source>
</evidence>
<accession>A0A8X8D0Y6</accession>
<dbReference type="FunFam" id="3.10.20.90:FF:000016">
    <property type="entry name" value="Polyubiquitin 3"/>
    <property type="match status" value="1"/>
</dbReference>
<dbReference type="SMART" id="SM00213">
    <property type="entry name" value="UBQ"/>
    <property type="match status" value="2"/>
</dbReference>
<evidence type="ECO:0000259" key="7">
    <source>
        <dbReference type="PROSITE" id="PS50053"/>
    </source>
</evidence>
<name>A0A8X8D0Y6_POPTO</name>
<evidence type="ECO:0000256" key="3">
    <source>
        <dbReference type="ARBA" id="ARBA00008430"/>
    </source>
</evidence>
<sequence>MQIFVKTLTGKTITLEVESSDTIDNVKSKIQDKEGIPPDQQRLIFAGKQLEDGRTLADYNIQKESTLHLVLRLRGGTMIKVKTLTGKEIEIDIEPTDTIDRVKERVEEKEGIPPVQQSNSIVEFLFMDLVAFLFLNDDMVHYYFIPSVDTGCRLIYAGKQLGDDKTARDYNIEGGSVLHLVLALRGGFCLHH</sequence>
<keyword evidence="9" id="KW-1185">Reference proteome</keyword>
<dbReference type="InterPro" id="IPR000626">
    <property type="entry name" value="Ubiquitin-like_dom"/>
</dbReference>
<keyword evidence="4" id="KW-0963">Cytoplasm</keyword>
<keyword evidence="6" id="KW-0539">Nucleus</keyword>
<reference evidence="8" key="1">
    <citation type="journal article" date="2020" name="bioRxiv">
        <title>Hybrid origin of Populus tomentosa Carr. identified through genome sequencing and phylogenomic analysis.</title>
        <authorList>
            <person name="An X."/>
            <person name="Gao K."/>
            <person name="Chen Z."/>
            <person name="Li J."/>
            <person name="Yang X."/>
            <person name="Yang X."/>
            <person name="Zhou J."/>
            <person name="Guo T."/>
            <person name="Zhao T."/>
            <person name="Huang S."/>
            <person name="Miao D."/>
            <person name="Khan W.U."/>
            <person name="Rao P."/>
            <person name="Ye M."/>
            <person name="Lei B."/>
            <person name="Liao W."/>
            <person name="Wang J."/>
            <person name="Ji L."/>
            <person name="Li Y."/>
            <person name="Guo B."/>
            <person name="Mustafa N.S."/>
            <person name="Li S."/>
            <person name="Yun Q."/>
            <person name="Keller S.R."/>
            <person name="Mao J."/>
            <person name="Zhang R."/>
            <person name="Strauss S.H."/>
        </authorList>
    </citation>
    <scope>NUCLEOTIDE SEQUENCE</scope>
    <source>
        <strain evidence="8">GM15</strain>
        <tissue evidence="8">Leaf</tissue>
    </source>
</reference>
<dbReference type="PROSITE" id="PS50053">
    <property type="entry name" value="UBIQUITIN_2"/>
    <property type="match status" value="2"/>
</dbReference>
<evidence type="ECO:0000256" key="5">
    <source>
        <dbReference type="ARBA" id="ARBA00022499"/>
    </source>
</evidence>
<dbReference type="EMBL" id="JAAWWB010000010">
    <property type="protein sequence ID" value="KAG6773720.1"/>
    <property type="molecule type" value="Genomic_DNA"/>
</dbReference>
<dbReference type="OrthoDB" id="813010at2759"/>
<feature type="domain" description="Ubiquitin-like" evidence="7">
    <location>
        <begin position="1"/>
        <end position="76"/>
    </location>
</feature>
<evidence type="ECO:0000256" key="2">
    <source>
        <dbReference type="ARBA" id="ARBA00004496"/>
    </source>
</evidence>
<dbReference type="GO" id="GO:0003729">
    <property type="term" value="F:mRNA binding"/>
    <property type="evidence" value="ECO:0007669"/>
    <property type="project" value="UniProtKB-ARBA"/>
</dbReference>
<evidence type="ECO:0000313" key="9">
    <source>
        <dbReference type="Proteomes" id="UP000886885"/>
    </source>
</evidence>
<feature type="domain" description="Ubiquitin-like" evidence="7">
    <location>
        <begin position="77"/>
        <end position="187"/>
    </location>
</feature>
<evidence type="ECO:0000256" key="6">
    <source>
        <dbReference type="ARBA" id="ARBA00023242"/>
    </source>
</evidence>
<dbReference type="AlphaFoldDB" id="A0A8X8D0Y6"/>
<organism evidence="8 9">
    <name type="scientific">Populus tomentosa</name>
    <name type="common">Chinese white poplar</name>
    <dbReference type="NCBI Taxonomy" id="118781"/>
    <lineage>
        <taxon>Eukaryota</taxon>
        <taxon>Viridiplantae</taxon>
        <taxon>Streptophyta</taxon>
        <taxon>Embryophyta</taxon>
        <taxon>Tracheophyta</taxon>
        <taxon>Spermatophyta</taxon>
        <taxon>Magnoliopsida</taxon>
        <taxon>eudicotyledons</taxon>
        <taxon>Gunneridae</taxon>
        <taxon>Pentapetalae</taxon>
        <taxon>rosids</taxon>
        <taxon>fabids</taxon>
        <taxon>Malpighiales</taxon>
        <taxon>Salicaceae</taxon>
        <taxon>Saliceae</taxon>
        <taxon>Populus</taxon>
    </lineage>
</organism>
<dbReference type="PROSITE" id="PS00299">
    <property type="entry name" value="UBIQUITIN_1"/>
    <property type="match status" value="1"/>
</dbReference>
<dbReference type="Pfam" id="PF00240">
    <property type="entry name" value="ubiquitin"/>
    <property type="match status" value="3"/>
</dbReference>
<evidence type="ECO:0000256" key="1">
    <source>
        <dbReference type="ARBA" id="ARBA00004123"/>
    </source>
</evidence>
<dbReference type="GO" id="GO:0005737">
    <property type="term" value="C:cytoplasm"/>
    <property type="evidence" value="ECO:0007669"/>
    <property type="project" value="UniProtKB-SubCell"/>
</dbReference>
<comment type="caution">
    <text evidence="8">The sequence shown here is derived from an EMBL/GenBank/DDBJ whole genome shotgun (WGS) entry which is preliminary data.</text>
</comment>
<dbReference type="InterPro" id="IPR038738">
    <property type="entry name" value="Nedd8-like"/>
</dbReference>
<comment type="subcellular location">
    <subcellularLocation>
        <location evidence="2">Cytoplasm</location>
    </subcellularLocation>
    <subcellularLocation>
        <location evidence="1">Nucleus</location>
    </subcellularLocation>
</comment>
<gene>
    <name evidence="8" type="ORF">POTOM_021036</name>
</gene>
<dbReference type="InterPro" id="IPR050158">
    <property type="entry name" value="Ubiquitin_ubiquitin-like"/>
</dbReference>
<evidence type="ECO:0000256" key="4">
    <source>
        <dbReference type="ARBA" id="ARBA00022490"/>
    </source>
</evidence>
<proteinExistence type="inferred from homology"/>
<dbReference type="CDD" id="cd01806">
    <property type="entry name" value="Ubl_NEDD8"/>
    <property type="match status" value="1"/>
</dbReference>
<dbReference type="GO" id="GO:0005634">
    <property type="term" value="C:nucleus"/>
    <property type="evidence" value="ECO:0007669"/>
    <property type="project" value="UniProtKB-SubCell"/>
</dbReference>
<dbReference type="CDD" id="cd01803">
    <property type="entry name" value="Ubl_ubiquitin"/>
    <property type="match status" value="1"/>
</dbReference>
<dbReference type="InterPro" id="IPR019954">
    <property type="entry name" value="Ubiquitin_CS"/>
</dbReference>
<protein>
    <recommendedName>
        <fullName evidence="7">Ubiquitin-like domain-containing protein</fullName>
    </recommendedName>
</protein>
<dbReference type="Proteomes" id="UP000886885">
    <property type="component" value="Chromosome 5D"/>
</dbReference>
<comment type="similarity">
    <text evidence="3">Belongs to the ubiquitin family.</text>
</comment>